<keyword evidence="1" id="KW-0175">Coiled coil</keyword>
<feature type="coiled-coil region" evidence="1">
    <location>
        <begin position="10"/>
        <end position="51"/>
    </location>
</feature>
<reference evidence="2" key="1">
    <citation type="submission" date="2022-12" db="EMBL/GenBank/DDBJ databases">
        <authorList>
            <person name="Petersen C."/>
        </authorList>
    </citation>
    <scope>NUCLEOTIDE SEQUENCE</scope>
    <source>
        <strain evidence="2">IBT 17660</strain>
    </source>
</reference>
<organism evidence="2 3">
    <name type="scientific">Penicillium desertorum</name>
    <dbReference type="NCBI Taxonomy" id="1303715"/>
    <lineage>
        <taxon>Eukaryota</taxon>
        <taxon>Fungi</taxon>
        <taxon>Dikarya</taxon>
        <taxon>Ascomycota</taxon>
        <taxon>Pezizomycotina</taxon>
        <taxon>Eurotiomycetes</taxon>
        <taxon>Eurotiomycetidae</taxon>
        <taxon>Eurotiales</taxon>
        <taxon>Aspergillaceae</taxon>
        <taxon>Penicillium</taxon>
    </lineage>
</organism>
<accession>A0A9W9WZ46</accession>
<evidence type="ECO:0000313" key="3">
    <source>
        <dbReference type="Proteomes" id="UP001147760"/>
    </source>
</evidence>
<protein>
    <submittedName>
        <fullName evidence="2">Uncharacterized protein</fullName>
    </submittedName>
</protein>
<evidence type="ECO:0000313" key="2">
    <source>
        <dbReference type="EMBL" id="KAJ5479469.1"/>
    </source>
</evidence>
<gene>
    <name evidence="2" type="ORF">N7530_004978</name>
</gene>
<evidence type="ECO:0000256" key="1">
    <source>
        <dbReference type="SAM" id="Coils"/>
    </source>
</evidence>
<dbReference type="Gene3D" id="3.50.50.60">
    <property type="entry name" value="FAD/NAD(P)-binding domain"/>
    <property type="match status" value="1"/>
</dbReference>
<dbReference type="Proteomes" id="UP001147760">
    <property type="component" value="Unassembled WGS sequence"/>
</dbReference>
<name>A0A9W9WZ46_9EURO</name>
<proteinExistence type="predicted"/>
<sequence length="201" mass="22679">MQQATCWFNIAKWEEEKKEKAAKASQIETEVQELRDQVGDLTDKLDTTERAHSKLIPISTDYAHHNGSREFVVAVPDAKNVDGSKKYPLDVRMNTHVTKVTFDETENPPRAPGVEFLEREHIYKASPMSRSALPDTPGSATASCEVILSGGLEEMDGELERLSQDLSDVQTGEGIDVVEEQKIWSQVEPRHYRPIAEKRKM</sequence>
<comment type="caution">
    <text evidence="2">The sequence shown here is derived from an EMBL/GenBank/DDBJ whole genome shotgun (WGS) entry which is preliminary data.</text>
</comment>
<reference evidence="2" key="2">
    <citation type="journal article" date="2023" name="IMA Fungus">
        <title>Comparative genomic study of the Penicillium genus elucidates a diverse pangenome and 15 lateral gene transfer events.</title>
        <authorList>
            <person name="Petersen C."/>
            <person name="Sorensen T."/>
            <person name="Nielsen M.R."/>
            <person name="Sondergaard T.E."/>
            <person name="Sorensen J.L."/>
            <person name="Fitzpatrick D.A."/>
            <person name="Frisvad J.C."/>
            <person name="Nielsen K.L."/>
        </authorList>
    </citation>
    <scope>NUCLEOTIDE SEQUENCE</scope>
    <source>
        <strain evidence="2">IBT 17660</strain>
    </source>
</reference>
<keyword evidence="3" id="KW-1185">Reference proteome</keyword>
<dbReference type="AlphaFoldDB" id="A0A9W9WZ46"/>
<dbReference type="InterPro" id="IPR036188">
    <property type="entry name" value="FAD/NAD-bd_sf"/>
</dbReference>
<dbReference type="EMBL" id="JAPWDO010000003">
    <property type="protein sequence ID" value="KAJ5479469.1"/>
    <property type="molecule type" value="Genomic_DNA"/>
</dbReference>
<dbReference type="OrthoDB" id="4525486at2759"/>